<evidence type="ECO:0000313" key="1">
    <source>
        <dbReference type="EMBL" id="QIW99739.1"/>
    </source>
</evidence>
<dbReference type="PANTHER" id="PTHR47204">
    <property type="entry name" value="OS02G0168900 PROTEIN"/>
    <property type="match status" value="1"/>
</dbReference>
<dbReference type="Proteomes" id="UP000503462">
    <property type="component" value="Chromosome 3"/>
</dbReference>
<dbReference type="Pfam" id="PF08615">
    <property type="entry name" value="RNase_H2_suC"/>
    <property type="match status" value="1"/>
</dbReference>
<evidence type="ECO:0000313" key="2">
    <source>
        <dbReference type="Proteomes" id="UP000503462"/>
    </source>
</evidence>
<accession>A0A6H0XZA3</accession>
<dbReference type="PANTHER" id="PTHR47204:SF1">
    <property type="entry name" value="RIBONUCLEASE H2 SUBUNIT C"/>
    <property type="match status" value="1"/>
</dbReference>
<keyword evidence="2" id="KW-1185">Reference proteome</keyword>
<gene>
    <name evidence="1" type="ORF">AMS68_005257</name>
</gene>
<protein>
    <submittedName>
        <fullName evidence="1">Uncharacterized protein</fullName>
    </submittedName>
</protein>
<dbReference type="CDD" id="cd09271">
    <property type="entry name" value="RNase_H2-C"/>
    <property type="match status" value="1"/>
</dbReference>
<dbReference type="InterPro" id="IPR013924">
    <property type="entry name" value="RNase_H2_suC"/>
</dbReference>
<name>A0A6H0XZA3_9PEZI</name>
<dbReference type="AlphaFoldDB" id="A0A6H0XZA3"/>
<dbReference type="GO" id="GO:0006401">
    <property type="term" value="P:RNA catabolic process"/>
    <property type="evidence" value="ECO:0007669"/>
    <property type="project" value="InterPro"/>
</dbReference>
<dbReference type="Gene3D" id="2.40.128.680">
    <property type="match status" value="1"/>
</dbReference>
<organism evidence="1 2">
    <name type="scientific">Peltaster fructicola</name>
    <dbReference type="NCBI Taxonomy" id="286661"/>
    <lineage>
        <taxon>Eukaryota</taxon>
        <taxon>Fungi</taxon>
        <taxon>Dikarya</taxon>
        <taxon>Ascomycota</taxon>
        <taxon>Pezizomycotina</taxon>
        <taxon>Dothideomycetes</taxon>
        <taxon>Dothideomycetes incertae sedis</taxon>
        <taxon>Peltaster</taxon>
    </lineage>
</organism>
<dbReference type="GO" id="GO:0032299">
    <property type="term" value="C:ribonuclease H2 complex"/>
    <property type="evidence" value="ECO:0007669"/>
    <property type="project" value="InterPro"/>
</dbReference>
<proteinExistence type="predicted"/>
<reference evidence="1 2" key="1">
    <citation type="journal article" date="2016" name="Sci. Rep.">
        <title>Peltaster fructicola genome reveals evolution from an invasive phytopathogen to an ectophytic parasite.</title>
        <authorList>
            <person name="Xu C."/>
            <person name="Chen H."/>
            <person name="Gleason M.L."/>
            <person name="Xu J.R."/>
            <person name="Liu H."/>
            <person name="Zhang R."/>
            <person name="Sun G."/>
        </authorList>
    </citation>
    <scope>NUCLEOTIDE SEQUENCE [LARGE SCALE GENOMIC DNA]</scope>
    <source>
        <strain evidence="1 2">LNHT1506</strain>
    </source>
</reference>
<dbReference type="OrthoDB" id="6222486at2759"/>
<dbReference type="EMBL" id="CP051141">
    <property type="protein sequence ID" value="QIW99739.1"/>
    <property type="molecule type" value="Genomic_DNA"/>
</dbReference>
<sequence>MIAIKQSSEQRKLTPNVLPCSIRHDGPVSVDKRYWNPISNSKDEQTAYFRGRKLEGTVVKLPAGYQGIVLQKTNEKLVSRPSMPSFDEDGMQVILPEDNAETKLFSQEASFDEVVVWGHESLPDADDAYVKGIKEWIGFAEAVGCPSRLELKD</sequence>